<dbReference type="GO" id="GO:0032040">
    <property type="term" value="C:small-subunit processome"/>
    <property type="evidence" value="ECO:0007669"/>
    <property type="project" value="InterPro"/>
</dbReference>
<keyword evidence="5" id="KW-0698">rRNA processing</keyword>
<comment type="subcellular location">
    <subcellularLocation>
        <location evidence="1">Nucleus</location>
        <location evidence="1">Nucleolus</location>
    </subcellularLocation>
</comment>
<comment type="similarity">
    <text evidence="2">Belongs to the NOP5/NOP56 family.</text>
</comment>
<name>A0A0D2G1I5_9EURO</name>
<dbReference type="SUPFAM" id="SSF89124">
    <property type="entry name" value="Nop domain"/>
    <property type="match status" value="1"/>
</dbReference>
<feature type="compositionally biased region" description="Acidic residues" evidence="9">
    <location>
        <begin position="495"/>
        <end position="512"/>
    </location>
</feature>
<dbReference type="PANTHER" id="PTHR10894:SF1">
    <property type="entry name" value="NUCLEOLAR PROTEIN 58"/>
    <property type="match status" value="1"/>
</dbReference>
<dbReference type="GO" id="GO:0006364">
    <property type="term" value="P:rRNA processing"/>
    <property type="evidence" value="ECO:0007669"/>
    <property type="project" value="UniProtKB-KW"/>
</dbReference>
<feature type="compositionally biased region" description="Basic and acidic residues" evidence="9">
    <location>
        <begin position="647"/>
        <end position="657"/>
    </location>
</feature>
<evidence type="ECO:0000313" key="11">
    <source>
        <dbReference type="EMBL" id="KIW65944.1"/>
    </source>
</evidence>
<evidence type="ECO:0000256" key="2">
    <source>
        <dbReference type="ARBA" id="ARBA00009211"/>
    </source>
</evidence>
<feature type="domain" description="Nop" evidence="10">
    <location>
        <begin position="285"/>
        <end position="413"/>
    </location>
</feature>
<dbReference type="Pfam" id="PF01798">
    <property type="entry name" value="Nop"/>
    <property type="match status" value="1"/>
</dbReference>
<dbReference type="InterPro" id="IPR012974">
    <property type="entry name" value="NOP58/56_N"/>
</dbReference>
<keyword evidence="4" id="KW-0690">Ribosome biogenesis</keyword>
<dbReference type="Gene3D" id="1.10.287.4070">
    <property type="match status" value="1"/>
</dbReference>
<comment type="function">
    <text evidence="8">Required for pre-18S rRNA processing. May bind microtubules.</text>
</comment>
<evidence type="ECO:0000256" key="9">
    <source>
        <dbReference type="SAM" id="MobiDB-lite"/>
    </source>
</evidence>
<dbReference type="GO" id="GO:0031428">
    <property type="term" value="C:box C/D methylation guide snoRNP complex"/>
    <property type="evidence" value="ECO:0007669"/>
    <property type="project" value="InterPro"/>
</dbReference>
<feature type="region of interest" description="Disordered" evidence="9">
    <location>
        <begin position="415"/>
        <end position="581"/>
    </location>
</feature>
<feature type="compositionally biased region" description="Basic and acidic residues" evidence="9">
    <location>
        <begin position="540"/>
        <end position="556"/>
    </location>
</feature>
<sequence>MTLLILTETSAGYALLKAKDKKLLKRDDLASELASVESVTSQLKLKEFQKFDSAAAALEEAAAIVDGKVTSTLSSLLNSLKDEKKISLAVADPKLGNAIGKIPGLEIKAVADSTTADLYRAIREHLPSLIPGLLPEDVKTMSLGLSHSLARHKLKFSPDKIDVMIVQAIGLLDDLDKELNTYAMRVKEWYGWHFPEMAKILNDNLAYAKVVLKMGMRTNWETCDLAEILPEEIEAAVKAAADRSMGTEITDEDLENIQNLAEQVVQFTEYRTQLASYLSARMTAIAPNLTALVGELVGARLIAHAGSLMNLSKSPASTIQILGAEKALFRALKTKHDTPKYGLIYHASLIGQASGKNKGKMARVLAAKAALGLRVDALQDWGDDEANIPEDEKAALGLSSRAYLERKLAGMEGKPLKPRGVAIAPNGVSATPQPKKWEIKEARKYNPDADGLAGDEAPAKEEKKTKKAKKSKEEPKKLIEEIAEPEDLGSGVTQEGDEDEDEDMDDESESDESITQTEIDAIVPSSVNGVNGTSPAASKGEARKLEKERKAAEKAARKAAKKEKKRQAENAATADQSGADIAKFAKQCGLSVERYKRKLVRGEIHFDEDGTARAISKKDIKKLKKAAEKANSAKTNGEVEGSKKRKRTDEDAETPKADKKKKRKEKA</sequence>
<organism evidence="11 12">
    <name type="scientific">Phialophora macrospora</name>
    <dbReference type="NCBI Taxonomy" id="1851006"/>
    <lineage>
        <taxon>Eukaryota</taxon>
        <taxon>Fungi</taxon>
        <taxon>Dikarya</taxon>
        <taxon>Ascomycota</taxon>
        <taxon>Pezizomycotina</taxon>
        <taxon>Eurotiomycetes</taxon>
        <taxon>Chaetothyriomycetidae</taxon>
        <taxon>Chaetothyriales</taxon>
        <taxon>Herpotrichiellaceae</taxon>
        <taxon>Phialophora</taxon>
    </lineage>
</organism>
<dbReference type="FunFam" id="1.10.246.90:FF:000003">
    <property type="entry name" value="Nucleolar protein 58"/>
    <property type="match status" value="1"/>
</dbReference>
<evidence type="ECO:0000313" key="12">
    <source>
        <dbReference type="Proteomes" id="UP000054266"/>
    </source>
</evidence>
<dbReference type="InterPro" id="IPR012976">
    <property type="entry name" value="NOSIC"/>
</dbReference>
<keyword evidence="12" id="KW-1185">Reference proteome</keyword>
<dbReference type="InterPro" id="IPR045056">
    <property type="entry name" value="Nop56/Nop58"/>
</dbReference>
<dbReference type="SMART" id="SM00931">
    <property type="entry name" value="NOSIC"/>
    <property type="match status" value="1"/>
</dbReference>
<evidence type="ECO:0000256" key="1">
    <source>
        <dbReference type="ARBA" id="ARBA00004604"/>
    </source>
</evidence>
<dbReference type="InterPro" id="IPR002687">
    <property type="entry name" value="Nop_dom"/>
</dbReference>
<evidence type="ECO:0000259" key="10">
    <source>
        <dbReference type="PROSITE" id="PS51358"/>
    </source>
</evidence>
<evidence type="ECO:0000256" key="8">
    <source>
        <dbReference type="ARBA" id="ARBA00024837"/>
    </source>
</evidence>
<keyword evidence="6" id="KW-0539">Nucleus</keyword>
<dbReference type="EMBL" id="KN846960">
    <property type="protein sequence ID" value="KIW65944.1"/>
    <property type="molecule type" value="Genomic_DNA"/>
</dbReference>
<evidence type="ECO:0000256" key="7">
    <source>
        <dbReference type="ARBA" id="ARBA00023274"/>
    </source>
</evidence>
<gene>
    <name evidence="11" type="ORF">PV04_08157</name>
</gene>
<evidence type="ECO:0000256" key="6">
    <source>
        <dbReference type="ARBA" id="ARBA00023242"/>
    </source>
</evidence>
<feature type="compositionally biased region" description="Basic residues" evidence="9">
    <location>
        <begin position="658"/>
        <end position="667"/>
    </location>
</feature>
<protein>
    <recommendedName>
        <fullName evidence="3">Nucleolar protein 58</fullName>
    </recommendedName>
</protein>
<dbReference type="InterPro" id="IPR042239">
    <property type="entry name" value="Nop_C"/>
</dbReference>
<dbReference type="AlphaFoldDB" id="A0A0D2G1I5"/>
<feature type="compositionally biased region" description="Basic and acidic residues" evidence="9">
    <location>
        <begin position="471"/>
        <end position="480"/>
    </location>
</feature>
<proteinExistence type="inferred from homology"/>
<evidence type="ECO:0000256" key="4">
    <source>
        <dbReference type="ARBA" id="ARBA00022517"/>
    </source>
</evidence>
<accession>A0A0D2G1I5</accession>
<dbReference type="FunFam" id="1.10.287.4070:FF:000001">
    <property type="entry name" value="Probable Nucleolar protein 58"/>
    <property type="match status" value="1"/>
</dbReference>
<dbReference type="Pfam" id="PF08156">
    <property type="entry name" value="NOP5NT"/>
    <property type="match status" value="1"/>
</dbReference>
<dbReference type="STRING" id="5601.A0A0D2G1I5"/>
<dbReference type="PANTHER" id="PTHR10894">
    <property type="entry name" value="NUCLEOLAR PROTEIN 5 NUCLEOLAR PROTEIN NOP5 NOP58"/>
    <property type="match status" value="1"/>
</dbReference>
<dbReference type="InterPro" id="IPR036070">
    <property type="entry name" value="Nop_dom_sf"/>
</dbReference>
<dbReference type="GO" id="GO:0030515">
    <property type="term" value="F:snoRNA binding"/>
    <property type="evidence" value="ECO:0007669"/>
    <property type="project" value="InterPro"/>
</dbReference>
<feature type="region of interest" description="Disordered" evidence="9">
    <location>
        <begin position="602"/>
        <end position="667"/>
    </location>
</feature>
<dbReference type="HOGENOM" id="CLU_015495_5_0_1"/>
<keyword evidence="7" id="KW-0687">Ribonucleoprotein</keyword>
<dbReference type="Proteomes" id="UP000054266">
    <property type="component" value="Unassembled WGS sequence"/>
</dbReference>
<evidence type="ECO:0000256" key="5">
    <source>
        <dbReference type="ARBA" id="ARBA00022552"/>
    </source>
</evidence>
<feature type="compositionally biased region" description="Basic and acidic residues" evidence="9">
    <location>
        <begin position="435"/>
        <end position="447"/>
    </location>
</feature>
<dbReference type="PROSITE" id="PS51358">
    <property type="entry name" value="NOP"/>
    <property type="match status" value="1"/>
</dbReference>
<dbReference type="Gene3D" id="1.10.246.90">
    <property type="entry name" value="Nop domain"/>
    <property type="match status" value="1"/>
</dbReference>
<evidence type="ECO:0000256" key="3">
    <source>
        <dbReference type="ARBA" id="ARBA00020379"/>
    </source>
</evidence>
<feature type="compositionally biased region" description="Polar residues" evidence="9">
    <location>
        <begin position="525"/>
        <end position="536"/>
    </location>
</feature>
<reference evidence="11 12" key="1">
    <citation type="submission" date="2015-01" db="EMBL/GenBank/DDBJ databases">
        <title>The Genome Sequence of Capronia semiimmersa CBS27337.</title>
        <authorList>
            <consortium name="The Broad Institute Genomics Platform"/>
            <person name="Cuomo C."/>
            <person name="de Hoog S."/>
            <person name="Gorbushina A."/>
            <person name="Stielow B."/>
            <person name="Teixiera M."/>
            <person name="Abouelleil A."/>
            <person name="Chapman S.B."/>
            <person name="Priest M."/>
            <person name="Young S.K."/>
            <person name="Wortman J."/>
            <person name="Nusbaum C."/>
            <person name="Birren B."/>
        </authorList>
    </citation>
    <scope>NUCLEOTIDE SEQUENCE [LARGE SCALE GENOMIC DNA]</scope>
    <source>
        <strain evidence="11 12">CBS 27337</strain>
    </source>
</reference>
<feature type="compositionally biased region" description="Basic and acidic residues" evidence="9">
    <location>
        <begin position="602"/>
        <end position="611"/>
    </location>
</feature>